<name>A0A8S5MRA3_9CAUD</name>
<reference evidence="1" key="1">
    <citation type="journal article" date="2021" name="Proc. Natl. Acad. Sci. U.S.A.">
        <title>A Catalog of Tens of Thousands of Viruses from Human Metagenomes Reveals Hidden Associations with Chronic Diseases.</title>
        <authorList>
            <person name="Tisza M.J."/>
            <person name="Buck C.B."/>
        </authorList>
    </citation>
    <scope>NUCLEOTIDE SEQUENCE</scope>
    <source>
        <strain evidence="1">CtfrL10</strain>
    </source>
</reference>
<protein>
    <submittedName>
        <fullName evidence="1">Uncharacterized protein</fullName>
    </submittedName>
</protein>
<organism evidence="1">
    <name type="scientific">Myoviridae sp. ctfrL10</name>
    <dbReference type="NCBI Taxonomy" id="2826678"/>
    <lineage>
        <taxon>Viruses</taxon>
        <taxon>Duplodnaviria</taxon>
        <taxon>Heunggongvirae</taxon>
        <taxon>Uroviricota</taxon>
        <taxon>Caudoviricetes</taxon>
    </lineage>
</organism>
<evidence type="ECO:0000313" key="1">
    <source>
        <dbReference type="EMBL" id="DAD84885.1"/>
    </source>
</evidence>
<dbReference type="EMBL" id="BK014968">
    <property type="protein sequence ID" value="DAD84885.1"/>
    <property type="molecule type" value="Genomic_DNA"/>
</dbReference>
<sequence>MTREELAMSLKPIQWAYNREYNAYCSKILPGVNADVYKSDGSAWVLEIMDAMESTIYLACRVSAEACRETARKWLTRQLESLLQLDK</sequence>
<accession>A0A8S5MRA3</accession>
<proteinExistence type="predicted"/>